<accession>A0AA35WZ77</accession>
<feature type="chain" id="PRO_5041432969" evidence="2">
    <location>
        <begin position="31"/>
        <end position="502"/>
    </location>
</feature>
<feature type="region of interest" description="Disordered" evidence="1">
    <location>
        <begin position="334"/>
        <end position="411"/>
    </location>
</feature>
<feature type="signal peptide" evidence="2">
    <location>
        <begin position="1"/>
        <end position="30"/>
    </location>
</feature>
<feature type="domain" description="VWFC" evidence="3">
    <location>
        <begin position="183"/>
        <end position="241"/>
    </location>
</feature>
<name>A0AA35WZ77_GEOBA</name>
<gene>
    <name evidence="4" type="ORF">GBAR_LOCUS21899</name>
</gene>
<dbReference type="AlphaFoldDB" id="A0AA35WZ77"/>
<reference evidence="4" key="1">
    <citation type="submission" date="2023-03" db="EMBL/GenBank/DDBJ databases">
        <authorList>
            <person name="Steffen K."/>
            <person name="Cardenas P."/>
        </authorList>
    </citation>
    <scope>NUCLEOTIDE SEQUENCE</scope>
</reference>
<keyword evidence="2" id="KW-0732">Signal</keyword>
<dbReference type="Pfam" id="PF23334">
    <property type="entry name" value="VWC2L_2nd"/>
    <property type="match status" value="1"/>
</dbReference>
<dbReference type="Proteomes" id="UP001174909">
    <property type="component" value="Unassembled WGS sequence"/>
</dbReference>
<evidence type="ECO:0000256" key="2">
    <source>
        <dbReference type="SAM" id="SignalP"/>
    </source>
</evidence>
<dbReference type="PROSITE" id="PS01208">
    <property type="entry name" value="VWFC_1"/>
    <property type="match status" value="2"/>
</dbReference>
<feature type="domain" description="VWFC" evidence="3">
    <location>
        <begin position="115"/>
        <end position="173"/>
    </location>
</feature>
<evidence type="ECO:0000256" key="1">
    <source>
        <dbReference type="SAM" id="MobiDB-lite"/>
    </source>
</evidence>
<organism evidence="4 5">
    <name type="scientific">Geodia barretti</name>
    <name type="common">Barrett's horny sponge</name>
    <dbReference type="NCBI Taxonomy" id="519541"/>
    <lineage>
        <taxon>Eukaryota</taxon>
        <taxon>Metazoa</taxon>
        <taxon>Porifera</taxon>
        <taxon>Demospongiae</taxon>
        <taxon>Heteroscleromorpha</taxon>
        <taxon>Tetractinellida</taxon>
        <taxon>Astrophorina</taxon>
        <taxon>Geodiidae</taxon>
        <taxon>Geodia</taxon>
    </lineage>
</organism>
<dbReference type="PANTHER" id="PTHR46439:SF1">
    <property type="entry name" value="CYSTEINE-RICH MOTOR NEURON 1 PROTEIN"/>
    <property type="match status" value="1"/>
</dbReference>
<dbReference type="PROSITE" id="PS50184">
    <property type="entry name" value="VWFC_2"/>
    <property type="match status" value="3"/>
</dbReference>
<feature type="non-terminal residue" evidence="4">
    <location>
        <position position="502"/>
    </location>
</feature>
<sequence>MIHQRSSPVLLRHLLCSVFCSLLALHSAIAETLLEAGSRCGVPDATCREGLVCVSETPGSTVKICRDSNRTPCDTEQCPRVWCGPNLQYVPESECCPVCPPLPTIHTPTTTTSPTGCSENGIHHQEGETWERDSCTSCTCEAGVPLCTSIQCYVPDNCEELVLNLGQCCPTCVSIAAPQPAAPQCVEDGQTHEEGESWSRNGDPCTTCFCADGEVLCVSRSCYVECENPQYLPDTCCPICPADLQVPVATSLPPPPPLSIVLVSPPTYCEDSGQIYENGATWNPNGDPCISCQCEEGLTLCLARACFAECESADQVFLPGVCCPLCPGDEGYPTSGPAPTSRPTPAVTESISVPSTATSDIAPTPTPLPPSAETTTTSAPTITTPTSELPSAATTTTTAATCKDDNGAEQPDGASWCPLPHEKATCVSGIISLTEHHCPELNCQAQRWTPGSCDCPVCPDGELETVVVSAVLDMEYSHYLTDGDSVQKQLREALAGLGLEVV</sequence>
<dbReference type="PANTHER" id="PTHR46439">
    <property type="entry name" value="CYSTEINE-RICH MOTOR NEURON 1 PROTEIN"/>
    <property type="match status" value="1"/>
</dbReference>
<evidence type="ECO:0000259" key="3">
    <source>
        <dbReference type="PROSITE" id="PS50184"/>
    </source>
</evidence>
<dbReference type="Gene3D" id="6.20.200.20">
    <property type="match status" value="3"/>
</dbReference>
<dbReference type="EMBL" id="CASHTH010003034">
    <property type="protein sequence ID" value="CAI8039383.1"/>
    <property type="molecule type" value="Genomic_DNA"/>
</dbReference>
<dbReference type="SUPFAM" id="SSF57603">
    <property type="entry name" value="FnI-like domain"/>
    <property type="match status" value="3"/>
</dbReference>
<evidence type="ECO:0000313" key="5">
    <source>
        <dbReference type="Proteomes" id="UP001174909"/>
    </source>
</evidence>
<comment type="caution">
    <text evidence="4">The sequence shown here is derived from an EMBL/GenBank/DDBJ whole genome shotgun (WGS) entry which is preliminary data.</text>
</comment>
<dbReference type="InterPro" id="IPR001007">
    <property type="entry name" value="VWF_dom"/>
</dbReference>
<keyword evidence="5" id="KW-1185">Reference proteome</keyword>
<feature type="compositionally biased region" description="Low complexity" evidence="1">
    <location>
        <begin position="371"/>
        <end position="401"/>
    </location>
</feature>
<dbReference type="InterPro" id="IPR052624">
    <property type="entry name" value="CRIM1"/>
</dbReference>
<protein>
    <submittedName>
        <fullName evidence="4">Extracellular matrix protein FRAS1</fullName>
    </submittedName>
</protein>
<dbReference type="SMART" id="SM00214">
    <property type="entry name" value="VWC"/>
    <property type="match status" value="3"/>
</dbReference>
<evidence type="ECO:0000313" key="4">
    <source>
        <dbReference type="EMBL" id="CAI8039383.1"/>
    </source>
</evidence>
<dbReference type="GO" id="GO:0005886">
    <property type="term" value="C:plasma membrane"/>
    <property type="evidence" value="ECO:0007669"/>
    <property type="project" value="TreeGrafter"/>
</dbReference>
<feature type="domain" description="VWFC" evidence="3">
    <location>
        <begin position="267"/>
        <end position="327"/>
    </location>
</feature>
<feature type="compositionally biased region" description="Polar residues" evidence="1">
    <location>
        <begin position="337"/>
        <end position="361"/>
    </location>
</feature>
<dbReference type="Pfam" id="PF00093">
    <property type="entry name" value="VWC"/>
    <property type="match status" value="2"/>
</dbReference>
<proteinExistence type="predicted"/>